<dbReference type="InterPro" id="IPR041492">
    <property type="entry name" value="HAD_2"/>
</dbReference>
<dbReference type="Pfam" id="PF00583">
    <property type="entry name" value="Acetyltransf_1"/>
    <property type="match status" value="1"/>
</dbReference>
<name>A0A1C6J073_9FIRM</name>
<dbReference type="InterPro" id="IPR006439">
    <property type="entry name" value="HAD-SF_hydro_IA"/>
</dbReference>
<dbReference type="GO" id="GO:0016791">
    <property type="term" value="F:phosphatase activity"/>
    <property type="evidence" value="ECO:0007669"/>
    <property type="project" value="TreeGrafter"/>
</dbReference>
<dbReference type="InterPro" id="IPR023214">
    <property type="entry name" value="HAD_sf"/>
</dbReference>
<dbReference type="InterPro" id="IPR000182">
    <property type="entry name" value="GNAT_dom"/>
</dbReference>
<feature type="domain" description="N-acetyltransferase" evidence="1">
    <location>
        <begin position="249"/>
        <end position="423"/>
    </location>
</feature>
<dbReference type="InterPro" id="IPR016181">
    <property type="entry name" value="Acyl_CoA_acyltransferase"/>
</dbReference>
<accession>A0A1C6J073</accession>
<reference evidence="2" key="1">
    <citation type="submission" date="2015-09" db="EMBL/GenBank/DDBJ databases">
        <authorList>
            <consortium name="Pathogen Informatics"/>
        </authorList>
    </citation>
    <scope>NUCLEOTIDE SEQUENCE</scope>
    <source>
        <strain evidence="2">2789STDY5834896</strain>
    </source>
</reference>
<dbReference type="PRINTS" id="PR00413">
    <property type="entry name" value="HADHALOGNASE"/>
</dbReference>
<proteinExistence type="predicted"/>
<keyword evidence="2" id="KW-0378">Hydrolase</keyword>
<dbReference type="Gene3D" id="3.40.50.1000">
    <property type="entry name" value="HAD superfamily/HAD-like"/>
    <property type="match status" value="1"/>
</dbReference>
<dbReference type="NCBIfam" id="TIGR01509">
    <property type="entry name" value="HAD-SF-IA-v3"/>
    <property type="match status" value="1"/>
</dbReference>
<dbReference type="EC" id="3.1.3.-" evidence="2"/>
<dbReference type="InterPro" id="IPR023198">
    <property type="entry name" value="PGP-like_dom2"/>
</dbReference>
<dbReference type="SUPFAM" id="SSF56784">
    <property type="entry name" value="HAD-like"/>
    <property type="match status" value="1"/>
</dbReference>
<evidence type="ECO:0000259" key="1">
    <source>
        <dbReference type="PROSITE" id="PS51186"/>
    </source>
</evidence>
<dbReference type="InterPro" id="IPR036412">
    <property type="entry name" value="HAD-like_sf"/>
</dbReference>
<dbReference type="PANTHER" id="PTHR18901">
    <property type="entry name" value="2-DEOXYGLUCOSE-6-PHOSPHATE PHOSPHATASE 2"/>
    <property type="match status" value="1"/>
</dbReference>
<dbReference type="SUPFAM" id="SSF55729">
    <property type="entry name" value="Acyl-CoA N-acyltransferases (Nat)"/>
    <property type="match status" value="1"/>
</dbReference>
<dbReference type="GO" id="GO:0016747">
    <property type="term" value="F:acyltransferase activity, transferring groups other than amino-acyl groups"/>
    <property type="evidence" value="ECO:0007669"/>
    <property type="project" value="InterPro"/>
</dbReference>
<sequence>MADLLQGKKAVIFDMDGTLIDSVGIWNQVDAALIRQLGGPQLSEQAVLRQRDDLLRRYSHRPQPYLDYCWQLGALCHSPLSARQIHDLRYQIAGDFLVSQVDYKPGVPLFLAQLRQRGLLLAIATTTKKTNMDIYRTKNKNLLAKAPLDSTFAVIYTREDAAQLKPHPQIYQKAVAGLGLAPADCLVLEDSLIGVQAAKAAGLQVAAIADRYAQHEAEQIAALADWQFGDYFQLLAAIRGSAPRGELPPCIRPLTAAMLRPGLFAGFSRRQLVTDCWRREAGHWAVRRCPFIDQWSPSDYGYLVQCLQGTLSGGGAVYGAFIGGRLAGFCSVEGPLTGSRSQFSDLTSLHVSQDRRGRGIGRQLFAQAAAFARTRGAEALYISAHSAVETQAFYRAMGCVPATEELACHTGPEPFDCQLQYAL</sequence>
<gene>
    <name evidence="2" type="primary">yniC_2</name>
    <name evidence="2" type="ORF">SAMEA3545359_01811</name>
</gene>
<dbReference type="Pfam" id="PF13419">
    <property type="entry name" value="HAD_2"/>
    <property type="match status" value="1"/>
</dbReference>
<dbReference type="Gene3D" id="1.10.150.240">
    <property type="entry name" value="Putative phosphatase, domain 2"/>
    <property type="match status" value="1"/>
</dbReference>
<organism evidence="2">
    <name type="scientific">uncultured Anaerotruncus sp</name>
    <dbReference type="NCBI Taxonomy" id="905011"/>
    <lineage>
        <taxon>Bacteria</taxon>
        <taxon>Bacillati</taxon>
        <taxon>Bacillota</taxon>
        <taxon>Clostridia</taxon>
        <taxon>Eubacteriales</taxon>
        <taxon>Oscillospiraceae</taxon>
        <taxon>Anaerotruncus</taxon>
        <taxon>environmental samples</taxon>
    </lineage>
</organism>
<dbReference type="CDD" id="cd07505">
    <property type="entry name" value="HAD_BPGM-like"/>
    <property type="match status" value="1"/>
</dbReference>
<dbReference type="PROSITE" id="PS51186">
    <property type="entry name" value="GNAT"/>
    <property type="match status" value="1"/>
</dbReference>
<protein>
    <submittedName>
        <fullName evidence="2">Phosphatase YniC</fullName>
        <ecNumber evidence="2">3.1.3.-</ecNumber>
    </submittedName>
</protein>
<dbReference type="SFLD" id="SFLDS00003">
    <property type="entry name" value="Haloacid_Dehalogenase"/>
    <property type="match status" value="1"/>
</dbReference>
<dbReference type="SFLD" id="SFLDG01129">
    <property type="entry name" value="C1.5:_HAD__Beta-PGM__Phosphata"/>
    <property type="match status" value="1"/>
</dbReference>
<dbReference type="CDD" id="cd04301">
    <property type="entry name" value="NAT_SF"/>
    <property type="match status" value="1"/>
</dbReference>
<dbReference type="AlphaFoldDB" id="A0A1C6J073"/>
<dbReference type="EMBL" id="FMHG01000001">
    <property type="protein sequence ID" value="SCJ75484.1"/>
    <property type="molecule type" value="Genomic_DNA"/>
</dbReference>
<evidence type="ECO:0000313" key="2">
    <source>
        <dbReference type="EMBL" id="SCJ75484.1"/>
    </source>
</evidence>
<dbReference type="Gene3D" id="3.40.630.30">
    <property type="match status" value="1"/>
</dbReference>
<dbReference type="PANTHER" id="PTHR18901:SF38">
    <property type="entry name" value="PSEUDOURIDINE-5'-PHOSPHATASE"/>
    <property type="match status" value="1"/>
</dbReference>